<proteinExistence type="predicted"/>
<keyword evidence="3" id="KW-1185">Reference proteome</keyword>
<evidence type="ECO:0000256" key="1">
    <source>
        <dbReference type="SAM" id="MobiDB-lite"/>
    </source>
</evidence>
<dbReference type="Proteomes" id="UP000701801">
    <property type="component" value="Unassembled WGS sequence"/>
</dbReference>
<gene>
    <name evidence="2" type="ORF">HYALB_00003318</name>
</gene>
<dbReference type="EMBL" id="CAJVRM010000031">
    <property type="protein sequence ID" value="CAG8971980.1"/>
    <property type="molecule type" value="Genomic_DNA"/>
</dbReference>
<dbReference type="OrthoDB" id="3444944at2759"/>
<sequence>MPEMTETNSPIRYPISATLPPQSRPSAYTPSSLSSPPVLPPSATLTDEPPPPPYTTTPSLQVSAAASASAPNPGFCILAFSERHANRTPGGGMTAAQYFAPCPACGIVVDDEIPGTYKESWREWVDPSVNFRWESHVAPSANAARENAEKVKAGEEVVSVERLACWICWEYEERWVGLMAPEEWYLHQRRHFKDEGFRVCVGKTGGMQRRRNCMVKNCPKIHS</sequence>
<dbReference type="AlphaFoldDB" id="A0A9N9LF30"/>
<evidence type="ECO:0000313" key="3">
    <source>
        <dbReference type="Proteomes" id="UP000701801"/>
    </source>
</evidence>
<feature type="compositionally biased region" description="Polar residues" evidence="1">
    <location>
        <begin position="1"/>
        <end position="10"/>
    </location>
</feature>
<feature type="region of interest" description="Disordered" evidence="1">
    <location>
        <begin position="1"/>
        <end position="65"/>
    </location>
</feature>
<comment type="caution">
    <text evidence="2">The sequence shown here is derived from an EMBL/GenBank/DDBJ whole genome shotgun (WGS) entry which is preliminary data.</text>
</comment>
<name>A0A9N9LF30_9HELO</name>
<evidence type="ECO:0000313" key="2">
    <source>
        <dbReference type="EMBL" id="CAG8971980.1"/>
    </source>
</evidence>
<reference evidence="2" key="1">
    <citation type="submission" date="2021-07" db="EMBL/GenBank/DDBJ databases">
        <authorList>
            <person name="Durling M."/>
        </authorList>
    </citation>
    <scope>NUCLEOTIDE SEQUENCE</scope>
</reference>
<organism evidence="2 3">
    <name type="scientific">Hymenoscyphus albidus</name>
    <dbReference type="NCBI Taxonomy" id="595503"/>
    <lineage>
        <taxon>Eukaryota</taxon>
        <taxon>Fungi</taxon>
        <taxon>Dikarya</taxon>
        <taxon>Ascomycota</taxon>
        <taxon>Pezizomycotina</taxon>
        <taxon>Leotiomycetes</taxon>
        <taxon>Helotiales</taxon>
        <taxon>Helotiaceae</taxon>
        <taxon>Hymenoscyphus</taxon>
    </lineage>
</organism>
<accession>A0A9N9LF30</accession>
<feature type="compositionally biased region" description="Low complexity" evidence="1">
    <location>
        <begin position="30"/>
        <end position="47"/>
    </location>
</feature>
<feature type="compositionally biased region" description="Polar residues" evidence="1">
    <location>
        <begin position="19"/>
        <end position="29"/>
    </location>
</feature>
<protein>
    <submittedName>
        <fullName evidence="2">Uncharacterized protein</fullName>
    </submittedName>
</protein>